<keyword evidence="1" id="KW-0805">Transcription regulation</keyword>
<proteinExistence type="predicted"/>
<evidence type="ECO:0000259" key="5">
    <source>
        <dbReference type="PROSITE" id="PS50977"/>
    </source>
</evidence>
<keyword evidence="3" id="KW-0804">Transcription</keyword>
<dbReference type="GO" id="GO:0003700">
    <property type="term" value="F:DNA-binding transcription factor activity"/>
    <property type="evidence" value="ECO:0007669"/>
    <property type="project" value="TreeGrafter"/>
</dbReference>
<reference evidence="7" key="1">
    <citation type="submission" date="2019-06" db="EMBL/GenBank/DDBJ databases">
        <title>Gordonia isolated from sludge of a wastewater treatment plant.</title>
        <authorList>
            <person name="Tamura T."/>
            <person name="Aoyama K."/>
            <person name="Kang Y."/>
            <person name="Saito S."/>
            <person name="Akiyama N."/>
            <person name="Yazawa K."/>
            <person name="Gonoi T."/>
            <person name="Mikami Y."/>
        </authorList>
    </citation>
    <scope>NUCLEOTIDE SEQUENCE [LARGE SCALE GENOMIC DNA]</scope>
    <source>
        <strain evidence="7">NBRC 107697</strain>
    </source>
</reference>
<dbReference type="OrthoDB" id="3358037at2"/>
<evidence type="ECO:0000256" key="1">
    <source>
        <dbReference type="ARBA" id="ARBA00023015"/>
    </source>
</evidence>
<evidence type="ECO:0000256" key="2">
    <source>
        <dbReference type="ARBA" id="ARBA00023125"/>
    </source>
</evidence>
<feature type="DNA-binding region" description="H-T-H motif" evidence="4">
    <location>
        <begin position="29"/>
        <end position="48"/>
    </location>
</feature>
<dbReference type="InterPro" id="IPR050109">
    <property type="entry name" value="HTH-type_TetR-like_transc_reg"/>
</dbReference>
<dbReference type="GO" id="GO:0000976">
    <property type="term" value="F:transcription cis-regulatory region binding"/>
    <property type="evidence" value="ECO:0007669"/>
    <property type="project" value="TreeGrafter"/>
</dbReference>
<evidence type="ECO:0000256" key="4">
    <source>
        <dbReference type="PROSITE-ProRule" id="PRU00335"/>
    </source>
</evidence>
<dbReference type="InterPro" id="IPR001647">
    <property type="entry name" value="HTH_TetR"/>
</dbReference>
<dbReference type="AlphaFoldDB" id="A0A7I9V1M6"/>
<evidence type="ECO:0000313" key="7">
    <source>
        <dbReference type="Proteomes" id="UP000444980"/>
    </source>
</evidence>
<dbReference type="RefSeq" id="WP_161928630.1">
    <property type="nucleotide sequence ID" value="NZ_BJOU01000019.1"/>
</dbReference>
<dbReference type="PROSITE" id="PS50977">
    <property type="entry name" value="HTH_TETR_2"/>
    <property type="match status" value="1"/>
</dbReference>
<feature type="domain" description="HTH tetR-type" evidence="5">
    <location>
        <begin position="6"/>
        <end position="66"/>
    </location>
</feature>
<dbReference type="PANTHER" id="PTHR30055:SF151">
    <property type="entry name" value="TRANSCRIPTIONAL REGULATORY PROTEIN"/>
    <property type="match status" value="1"/>
</dbReference>
<dbReference type="Gene3D" id="1.10.357.10">
    <property type="entry name" value="Tetracycline Repressor, domain 2"/>
    <property type="match status" value="1"/>
</dbReference>
<dbReference type="PANTHER" id="PTHR30055">
    <property type="entry name" value="HTH-TYPE TRANSCRIPTIONAL REGULATOR RUTR"/>
    <property type="match status" value="1"/>
</dbReference>
<dbReference type="EMBL" id="BJOU01000019">
    <property type="protein sequence ID" value="GED99344.1"/>
    <property type="molecule type" value="Genomic_DNA"/>
</dbReference>
<evidence type="ECO:0000256" key="3">
    <source>
        <dbReference type="ARBA" id="ARBA00023163"/>
    </source>
</evidence>
<keyword evidence="7" id="KW-1185">Reference proteome</keyword>
<evidence type="ECO:0000313" key="6">
    <source>
        <dbReference type="EMBL" id="GED99344.1"/>
    </source>
</evidence>
<dbReference type="InterPro" id="IPR009057">
    <property type="entry name" value="Homeodomain-like_sf"/>
</dbReference>
<dbReference type="SUPFAM" id="SSF48498">
    <property type="entry name" value="Tetracyclin repressor-like, C-terminal domain"/>
    <property type="match status" value="1"/>
</dbReference>
<dbReference type="Pfam" id="PF00440">
    <property type="entry name" value="TetR_N"/>
    <property type="match status" value="1"/>
</dbReference>
<dbReference type="Proteomes" id="UP000444980">
    <property type="component" value="Unassembled WGS sequence"/>
</dbReference>
<gene>
    <name evidence="6" type="ORF">nbrc107697_33830</name>
</gene>
<sequence>MPPSASLDRSTIVDAALAILEREGAEGLTMRRLADDLGSKPMTLYHYVPNKTALLALALSEVAARIDWVEPTGPPRERLIAIAVDMRDRLGAIPWIVSILEEGTIVGTPALAIADRFLDAAYELGADDQTALDLWRMIWSLTVSDIRWAELARHRESGKQGWFDTIDPAIVAGYPHVSAILPKWRRIVDGFDVRRAFAAQIDGMLGLAG</sequence>
<keyword evidence="2 4" id="KW-0238">DNA-binding</keyword>
<organism evidence="6 7">
    <name type="scientific">Gordonia crocea</name>
    <dbReference type="NCBI Taxonomy" id="589162"/>
    <lineage>
        <taxon>Bacteria</taxon>
        <taxon>Bacillati</taxon>
        <taxon>Actinomycetota</taxon>
        <taxon>Actinomycetes</taxon>
        <taxon>Mycobacteriales</taxon>
        <taxon>Gordoniaceae</taxon>
        <taxon>Gordonia</taxon>
    </lineage>
</organism>
<dbReference type="InterPro" id="IPR036271">
    <property type="entry name" value="Tet_transcr_reg_TetR-rel_C_sf"/>
</dbReference>
<dbReference type="SUPFAM" id="SSF46689">
    <property type="entry name" value="Homeodomain-like"/>
    <property type="match status" value="1"/>
</dbReference>
<protein>
    <recommendedName>
        <fullName evidence="5">HTH tetR-type domain-containing protein</fullName>
    </recommendedName>
</protein>
<accession>A0A7I9V1M6</accession>
<comment type="caution">
    <text evidence="6">The sequence shown here is derived from an EMBL/GenBank/DDBJ whole genome shotgun (WGS) entry which is preliminary data.</text>
</comment>
<name>A0A7I9V1M6_9ACTN</name>